<accession>A0ABP1DMT6</accession>
<name>A0ABP1DMT6_9APHY</name>
<proteinExistence type="predicted"/>
<organism evidence="1 2">
    <name type="scientific">Somion occarium</name>
    <dbReference type="NCBI Taxonomy" id="3059160"/>
    <lineage>
        <taxon>Eukaryota</taxon>
        <taxon>Fungi</taxon>
        <taxon>Dikarya</taxon>
        <taxon>Basidiomycota</taxon>
        <taxon>Agaricomycotina</taxon>
        <taxon>Agaricomycetes</taxon>
        <taxon>Polyporales</taxon>
        <taxon>Cerrenaceae</taxon>
        <taxon>Somion</taxon>
    </lineage>
</organism>
<reference evidence="2" key="1">
    <citation type="submission" date="2024-04" db="EMBL/GenBank/DDBJ databases">
        <authorList>
            <person name="Shaw F."/>
            <person name="Minotto A."/>
        </authorList>
    </citation>
    <scope>NUCLEOTIDE SEQUENCE [LARGE SCALE GENOMIC DNA]</scope>
</reference>
<evidence type="ECO:0000313" key="2">
    <source>
        <dbReference type="Proteomes" id="UP001497453"/>
    </source>
</evidence>
<gene>
    <name evidence="1" type="ORF">GFSPODELE1_LOCUS7216</name>
</gene>
<evidence type="ECO:0000313" key="1">
    <source>
        <dbReference type="EMBL" id="CAL1709158.1"/>
    </source>
</evidence>
<keyword evidence="2" id="KW-1185">Reference proteome</keyword>
<dbReference type="Proteomes" id="UP001497453">
    <property type="component" value="Chromosome 5"/>
</dbReference>
<protein>
    <submittedName>
        <fullName evidence="1">Uncharacterized protein</fullName>
    </submittedName>
</protein>
<dbReference type="EMBL" id="OZ037948">
    <property type="protein sequence ID" value="CAL1709158.1"/>
    <property type="molecule type" value="Genomic_DNA"/>
</dbReference>
<sequence length="101" mass="11232">MTGFATDALWVTHCPRFPIKLSETFATQKSQDGVVHCQTSPLIVVARSCGPPGPDVLAWSPSFPRRSTSSMTQLLHLHLDEPTLSIYAAFRLDFPRSFDEL</sequence>